<keyword evidence="3" id="KW-1185">Reference proteome</keyword>
<dbReference type="Proteomes" id="UP000799118">
    <property type="component" value="Unassembled WGS sequence"/>
</dbReference>
<feature type="region of interest" description="Disordered" evidence="1">
    <location>
        <begin position="77"/>
        <end position="112"/>
    </location>
</feature>
<evidence type="ECO:0000313" key="3">
    <source>
        <dbReference type="Proteomes" id="UP000799118"/>
    </source>
</evidence>
<name>A0A6A4I8P9_9AGAR</name>
<feature type="compositionally biased region" description="Polar residues" evidence="1">
    <location>
        <begin position="1"/>
        <end position="14"/>
    </location>
</feature>
<gene>
    <name evidence="2" type="ORF">BT96DRAFT_175466</name>
</gene>
<evidence type="ECO:0000256" key="1">
    <source>
        <dbReference type="SAM" id="MobiDB-lite"/>
    </source>
</evidence>
<feature type="compositionally biased region" description="Polar residues" evidence="1">
    <location>
        <begin position="77"/>
        <end position="88"/>
    </location>
</feature>
<dbReference type="EMBL" id="ML769398">
    <property type="protein sequence ID" value="KAE9407079.1"/>
    <property type="molecule type" value="Genomic_DNA"/>
</dbReference>
<dbReference type="AlphaFoldDB" id="A0A6A4I8P9"/>
<proteinExistence type="predicted"/>
<evidence type="ECO:0000313" key="2">
    <source>
        <dbReference type="EMBL" id="KAE9407079.1"/>
    </source>
</evidence>
<protein>
    <submittedName>
        <fullName evidence="2">Uncharacterized protein</fullName>
    </submittedName>
</protein>
<accession>A0A6A4I8P9</accession>
<feature type="compositionally biased region" description="Low complexity" evidence="1">
    <location>
        <begin position="99"/>
        <end position="112"/>
    </location>
</feature>
<organism evidence="2 3">
    <name type="scientific">Gymnopus androsaceus JB14</name>
    <dbReference type="NCBI Taxonomy" id="1447944"/>
    <lineage>
        <taxon>Eukaryota</taxon>
        <taxon>Fungi</taxon>
        <taxon>Dikarya</taxon>
        <taxon>Basidiomycota</taxon>
        <taxon>Agaricomycotina</taxon>
        <taxon>Agaricomycetes</taxon>
        <taxon>Agaricomycetidae</taxon>
        <taxon>Agaricales</taxon>
        <taxon>Marasmiineae</taxon>
        <taxon>Omphalotaceae</taxon>
        <taxon>Gymnopus</taxon>
    </lineage>
</organism>
<reference evidence="2" key="1">
    <citation type="journal article" date="2019" name="Environ. Microbiol.">
        <title>Fungal ecological strategies reflected in gene transcription - a case study of two litter decomposers.</title>
        <authorList>
            <person name="Barbi F."/>
            <person name="Kohler A."/>
            <person name="Barry K."/>
            <person name="Baskaran P."/>
            <person name="Daum C."/>
            <person name="Fauchery L."/>
            <person name="Ihrmark K."/>
            <person name="Kuo A."/>
            <person name="LaButti K."/>
            <person name="Lipzen A."/>
            <person name="Morin E."/>
            <person name="Grigoriev I.V."/>
            <person name="Henrissat B."/>
            <person name="Lindahl B."/>
            <person name="Martin F."/>
        </authorList>
    </citation>
    <scope>NUCLEOTIDE SEQUENCE</scope>
    <source>
        <strain evidence="2">JB14</strain>
    </source>
</reference>
<feature type="region of interest" description="Disordered" evidence="1">
    <location>
        <begin position="1"/>
        <end position="30"/>
    </location>
</feature>
<sequence length="112" mass="12944">MLISTAQTRTSYKQRMTRHQKFKSLTSSRMRNKMTLVITLKPPQRSKLHQNCMSPKLNPKEQKDHIKEMTFITMKMPTQSGTAPSTMMPSLARRVPTPRLTQRLSSSLTLLQ</sequence>